<reference evidence="8 9" key="1">
    <citation type="submission" date="2019-03" db="EMBL/GenBank/DDBJ databases">
        <title>Metabolic reconstructions from genomes of highly enriched 'Candidatus Accumulibacter' and 'Candidatus Competibacter' bioreactor populations.</title>
        <authorList>
            <person name="Annavajhala M.K."/>
            <person name="Welles L."/>
            <person name="Abbas B."/>
            <person name="Sorokin D."/>
            <person name="Park H."/>
            <person name="Van Loosdrecht M."/>
            <person name="Chandran K."/>
        </authorList>
    </citation>
    <scope>NUCLEOTIDE SEQUENCE [LARGE SCALE GENOMIC DNA]</scope>
    <source>
        <strain evidence="8 9">SBR_G</strain>
    </source>
</reference>
<comment type="cofactor">
    <cofactor evidence="1">
        <name>a divalent metal cation</name>
        <dbReference type="ChEBI" id="CHEBI:60240"/>
    </cofactor>
</comment>
<keyword evidence="3" id="KW-0255">Endonuclease</keyword>
<dbReference type="RefSeq" id="WP_169247726.1">
    <property type="nucleotide sequence ID" value="NZ_SPMZ01000012.1"/>
</dbReference>
<gene>
    <name evidence="8" type="ORF">E4P82_04210</name>
</gene>
<evidence type="ECO:0000256" key="2">
    <source>
        <dbReference type="ARBA" id="ARBA00022722"/>
    </source>
</evidence>
<evidence type="ECO:0000256" key="5">
    <source>
        <dbReference type="ARBA" id="ARBA00035648"/>
    </source>
</evidence>
<keyword evidence="4" id="KW-0378">Hydrolase</keyword>
<dbReference type="NCBIfam" id="TIGR00255">
    <property type="entry name" value="YicC/YloC family endoribonuclease"/>
    <property type="match status" value="1"/>
</dbReference>
<evidence type="ECO:0000259" key="6">
    <source>
        <dbReference type="Pfam" id="PF03755"/>
    </source>
</evidence>
<evidence type="ECO:0000259" key="7">
    <source>
        <dbReference type="Pfam" id="PF08340"/>
    </source>
</evidence>
<proteinExistence type="inferred from homology"/>
<dbReference type="PANTHER" id="PTHR30636:SF3">
    <property type="entry name" value="UPF0701 PROTEIN YICC"/>
    <property type="match status" value="1"/>
</dbReference>
<keyword evidence="2" id="KW-0540">Nuclease</keyword>
<keyword evidence="9" id="KW-1185">Reference proteome</keyword>
<protein>
    <submittedName>
        <fullName evidence="8">YicC family protein</fullName>
    </submittedName>
</protein>
<evidence type="ECO:0000313" key="8">
    <source>
        <dbReference type="EMBL" id="NMQ18468.1"/>
    </source>
</evidence>
<accession>A0ABX1TJX2</accession>
<organism evidence="8 9">
    <name type="scientific">Candidatus Competibacter phosphatis</name>
    <dbReference type="NCBI Taxonomy" id="221280"/>
    <lineage>
        <taxon>Bacteria</taxon>
        <taxon>Pseudomonadati</taxon>
        <taxon>Pseudomonadota</taxon>
        <taxon>Gammaproteobacteria</taxon>
        <taxon>Candidatus Competibacteraceae</taxon>
        <taxon>Candidatus Competibacter</taxon>
    </lineage>
</organism>
<dbReference type="InterPro" id="IPR013527">
    <property type="entry name" value="YicC-like_N"/>
</dbReference>
<comment type="similarity">
    <text evidence="5">Belongs to the YicC/YloC family.</text>
</comment>
<dbReference type="InterPro" id="IPR005229">
    <property type="entry name" value="YicC/YloC-like"/>
</dbReference>
<dbReference type="Proteomes" id="UP000760480">
    <property type="component" value="Unassembled WGS sequence"/>
</dbReference>
<evidence type="ECO:0000313" key="9">
    <source>
        <dbReference type="Proteomes" id="UP000760480"/>
    </source>
</evidence>
<feature type="domain" description="Endoribonuclease YicC-like N-terminal" evidence="6">
    <location>
        <begin position="2"/>
        <end position="154"/>
    </location>
</feature>
<dbReference type="EMBL" id="SPMZ01000012">
    <property type="protein sequence ID" value="NMQ18468.1"/>
    <property type="molecule type" value="Genomic_DNA"/>
</dbReference>
<evidence type="ECO:0000256" key="1">
    <source>
        <dbReference type="ARBA" id="ARBA00001968"/>
    </source>
</evidence>
<name>A0ABX1TJX2_9GAMM</name>
<dbReference type="Pfam" id="PF08340">
    <property type="entry name" value="YicC-like_C"/>
    <property type="match status" value="1"/>
</dbReference>
<sequence>MLRSMTAFARQEQSSAWGTITWELRSVNHRYLETTIRLPDALRGLELLARERIGGVLSRGKVECALKLQTAGATAAALTLNRPLVERLLDVAVEVEHLMGPGTGLRLVDVLRWPGAVSEAEPDLDEIRLAILDGLDAALRELVVTREREGQRTAELLRQRCDAMRVQVELVRARRPEVLARWRDKLLSRLADIPVDADTGRLEQELALIAQRLDVDEELDRLDTHLDEIQAVFERDEAVGRRLDFLMQELNREANTLSSKSADADTTRAAVELKVLIEQMREQVQNIE</sequence>
<feature type="domain" description="Endoribonuclease YicC-like C-terminal" evidence="7">
    <location>
        <begin position="172"/>
        <end position="288"/>
    </location>
</feature>
<evidence type="ECO:0000256" key="3">
    <source>
        <dbReference type="ARBA" id="ARBA00022759"/>
    </source>
</evidence>
<dbReference type="PANTHER" id="PTHR30636">
    <property type="entry name" value="UPF0701 PROTEIN YICC"/>
    <property type="match status" value="1"/>
</dbReference>
<evidence type="ECO:0000256" key="4">
    <source>
        <dbReference type="ARBA" id="ARBA00022801"/>
    </source>
</evidence>
<dbReference type="InterPro" id="IPR013551">
    <property type="entry name" value="YicC-like_C"/>
</dbReference>
<dbReference type="Pfam" id="PF03755">
    <property type="entry name" value="YicC-like_N"/>
    <property type="match status" value="1"/>
</dbReference>
<comment type="caution">
    <text evidence="8">The sequence shown here is derived from an EMBL/GenBank/DDBJ whole genome shotgun (WGS) entry which is preliminary data.</text>
</comment>